<name>A0A840RXF5_9BURK</name>
<dbReference type="SUPFAM" id="SSF51197">
    <property type="entry name" value="Clavaminate synthase-like"/>
    <property type="match status" value="1"/>
</dbReference>
<evidence type="ECO:0000313" key="3">
    <source>
        <dbReference type="Proteomes" id="UP000571084"/>
    </source>
</evidence>
<dbReference type="GO" id="GO:0016706">
    <property type="term" value="F:2-oxoglutarate-dependent dioxygenase activity"/>
    <property type="evidence" value="ECO:0007669"/>
    <property type="project" value="UniProtKB-ARBA"/>
</dbReference>
<dbReference type="Proteomes" id="UP000571084">
    <property type="component" value="Unassembled WGS sequence"/>
</dbReference>
<dbReference type="InterPro" id="IPR008775">
    <property type="entry name" value="Phytyl_CoA_dOase-like"/>
</dbReference>
<dbReference type="RefSeq" id="WP_168056669.1">
    <property type="nucleotide sequence ID" value="NZ_JAAOZT010000012.1"/>
</dbReference>
<protein>
    <submittedName>
        <fullName evidence="2">Ectoine hydroxylase</fullName>
        <ecNumber evidence="2">1.14.11.-</ecNumber>
    </submittedName>
</protein>
<comment type="cofactor">
    <cofactor evidence="1">
        <name>Fe(2+)</name>
        <dbReference type="ChEBI" id="CHEBI:29033"/>
    </cofactor>
</comment>
<dbReference type="Gene3D" id="2.60.120.620">
    <property type="entry name" value="q2cbj1_9rhob like domain"/>
    <property type="match status" value="1"/>
</dbReference>
<keyword evidence="3" id="KW-1185">Reference proteome</keyword>
<dbReference type="PANTHER" id="PTHR20883">
    <property type="entry name" value="PHYTANOYL-COA DIOXYGENASE DOMAIN CONTAINING 1"/>
    <property type="match status" value="1"/>
</dbReference>
<dbReference type="PANTHER" id="PTHR20883:SF48">
    <property type="entry name" value="ECTOINE DIOXYGENASE"/>
    <property type="match status" value="1"/>
</dbReference>
<dbReference type="GO" id="GO:0005506">
    <property type="term" value="F:iron ion binding"/>
    <property type="evidence" value="ECO:0007669"/>
    <property type="project" value="UniProtKB-ARBA"/>
</dbReference>
<organism evidence="2 3">
    <name type="scientific">Glaciimonas immobilis</name>
    <dbReference type="NCBI Taxonomy" id="728004"/>
    <lineage>
        <taxon>Bacteria</taxon>
        <taxon>Pseudomonadati</taxon>
        <taxon>Pseudomonadota</taxon>
        <taxon>Betaproteobacteria</taxon>
        <taxon>Burkholderiales</taxon>
        <taxon>Oxalobacteraceae</taxon>
        <taxon>Glaciimonas</taxon>
    </lineage>
</organism>
<evidence type="ECO:0000256" key="1">
    <source>
        <dbReference type="ARBA" id="ARBA00001954"/>
    </source>
</evidence>
<dbReference type="EMBL" id="JACHHQ010000006">
    <property type="protein sequence ID" value="MBB5201221.1"/>
    <property type="molecule type" value="Genomic_DNA"/>
</dbReference>
<accession>A0A840RXF5</accession>
<evidence type="ECO:0000313" key="2">
    <source>
        <dbReference type="EMBL" id="MBB5201221.1"/>
    </source>
</evidence>
<reference evidence="2 3" key="1">
    <citation type="submission" date="2020-08" db="EMBL/GenBank/DDBJ databases">
        <title>Genomic Encyclopedia of Type Strains, Phase IV (KMG-IV): sequencing the most valuable type-strain genomes for metagenomic binning, comparative biology and taxonomic classification.</title>
        <authorList>
            <person name="Goeker M."/>
        </authorList>
    </citation>
    <scope>NUCLEOTIDE SEQUENCE [LARGE SCALE GENOMIC DNA]</scope>
    <source>
        <strain evidence="2 3">DSM 23240</strain>
    </source>
</reference>
<gene>
    <name evidence="2" type="ORF">HNR39_003070</name>
</gene>
<dbReference type="AlphaFoldDB" id="A0A840RXF5"/>
<dbReference type="Pfam" id="PF05721">
    <property type="entry name" value="PhyH"/>
    <property type="match status" value="1"/>
</dbReference>
<proteinExistence type="predicted"/>
<sequence>MKLSGQQLKDFDELGYIFMPDCFPPEAVALLQREAAVIFSEQREEIWREKSGAPRTAFACHQYNKAFALVASDSRLIEPLQQLFGEQVYIHQFKINAKAAFTGDVWQWHQDFPTWHADDGMPDARAMNIAIFLDEVMPINGPLMVVPRSHKSGALKSNHDKGTTSYPLWTLDNETVTRLVAENGIVAPTGKPGGVLMFHANMVHGSSGNITPYPRRIVYLTLSAVSNAIKNPTRPEFIAHRDFTPVRSENIDALVDYARAQNALAAAAALV</sequence>
<keyword evidence="2" id="KW-0560">Oxidoreductase</keyword>
<comment type="caution">
    <text evidence="2">The sequence shown here is derived from an EMBL/GenBank/DDBJ whole genome shotgun (WGS) entry which is preliminary data.</text>
</comment>
<dbReference type="EC" id="1.14.11.-" evidence="2"/>